<evidence type="ECO:0000259" key="7">
    <source>
        <dbReference type="PROSITE" id="PS50048"/>
    </source>
</evidence>
<feature type="region of interest" description="Disordered" evidence="6">
    <location>
        <begin position="1"/>
        <end position="28"/>
    </location>
</feature>
<evidence type="ECO:0000256" key="6">
    <source>
        <dbReference type="SAM" id="MobiDB-lite"/>
    </source>
</evidence>
<proteinExistence type="predicted"/>
<dbReference type="PROSITE" id="PS50048">
    <property type="entry name" value="ZN2_CY6_FUNGAL_2"/>
    <property type="match status" value="1"/>
</dbReference>
<evidence type="ECO:0000313" key="9">
    <source>
        <dbReference type="Proteomes" id="UP000717696"/>
    </source>
</evidence>
<dbReference type="SUPFAM" id="SSF57701">
    <property type="entry name" value="Zn2/Cys6 DNA-binding domain"/>
    <property type="match status" value="1"/>
</dbReference>
<dbReference type="Pfam" id="PF00172">
    <property type="entry name" value="Zn_clus"/>
    <property type="match status" value="1"/>
</dbReference>
<comment type="subcellular location">
    <subcellularLocation>
        <location evidence="1">Nucleus</location>
    </subcellularLocation>
</comment>
<dbReference type="InterPro" id="IPR001138">
    <property type="entry name" value="Zn2Cys6_DnaBD"/>
</dbReference>
<evidence type="ECO:0000256" key="2">
    <source>
        <dbReference type="ARBA" id="ARBA00023015"/>
    </source>
</evidence>
<comment type="caution">
    <text evidence="8">The sequence shown here is derived from an EMBL/GenBank/DDBJ whole genome shotgun (WGS) entry which is preliminary data.</text>
</comment>
<evidence type="ECO:0000256" key="1">
    <source>
        <dbReference type="ARBA" id="ARBA00004123"/>
    </source>
</evidence>
<dbReference type="EMBL" id="JAGMUU010000002">
    <property type="protein sequence ID" value="KAH7160382.1"/>
    <property type="molecule type" value="Genomic_DNA"/>
</dbReference>
<dbReference type="PROSITE" id="PS00463">
    <property type="entry name" value="ZN2_CY6_FUNGAL_1"/>
    <property type="match status" value="1"/>
</dbReference>
<dbReference type="GO" id="GO:0008270">
    <property type="term" value="F:zinc ion binding"/>
    <property type="evidence" value="ECO:0007669"/>
    <property type="project" value="InterPro"/>
</dbReference>
<evidence type="ECO:0000256" key="4">
    <source>
        <dbReference type="ARBA" id="ARBA00023163"/>
    </source>
</evidence>
<dbReference type="Gene3D" id="4.10.240.10">
    <property type="entry name" value="Zn(2)-C6 fungal-type DNA-binding domain"/>
    <property type="match status" value="1"/>
</dbReference>
<reference evidence="8" key="1">
    <citation type="journal article" date="2021" name="Nat. Commun.">
        <title>Genetic determinants of endophytism in the Arabidopsis root mycobiome.</title>
        <authorList>
            <person name="Mesny F."/>
            <person name="Miyauchi S."/>
            <person name="Thiergart T."/>
            <person name="Pickel B."/>
            <person name="Atanasova L."/>
            <person name="Karlsson M."/>
            <person name="Huettel B."/>
            <person name="Barry K.W."/>
            <person name="Haridas S."/>
            <person name="Chen C."/>
            <person name="Bauer D."/>
            <person name="Andreopoulos W."/>
            <person name="Pangilinan J."/>
            <person name="LaButti K."/>
            <person name="Riley R."/>
            <person name="Lipzen A."/>
            <person name="Clum A."/>
            <person name="Drula E."/>
            <person name="Henrissat B."/>
            <person name="Kohler A."/>
            <person name="Grigoriev I.V."/>
            <person name="Martin F.M."/>
            <person name="Hacquard S."/>
        </authorList>
    </citation>
    <scope>NUCLEOTIDE SEQUENCE</scope>
    <source>
        <strain evidence="8">MPI-CAGE-AT-0021</strain>
    </source>
</reference>
<dbReference type="PANTHER" id="PTHR47540">
    <property type="entry name" value="THIAMINE REPRESSIBLE GENES REGULATORY PROTEIN THI5"/>
    <property type="match status" value="1"/>
</dbReference>
<keyword evidence="9" id="KW-1185">Reference proteome</keyword>
<dbReference type="PANTHER" id="PTHR47540:SF5">
    <property type="entry name" value="ZN(II)2CYS6 TRANSCRIPTION FACTOR"/>
    <property type="match status" value="1"/>
</dbReference>
<keyword evidence="3" id="KW-0238">DNA-binding</keyword>
<keyword evidence="2" id="KW-0805">Transcription regulation</keyword>
<evidence type="ECO:0000313" key="8">
    <source>
        <dbReference type="EMBL" id="KAH7160382.1"/>
    </source>
</evidence>
<accession>A0A9P9FDL4</accession>
<dbReference type="GO" id="GO:0005634">
    <property type="term" value="C:nucleus"/>
    <property type="evidence" value="ECO:0007669"/>
    <property type="project" value="UniProtKB-SubCell"/>
</dbReference>
<keyword evidence="5" id="KW-0539">Nucleus</keyword>
<dbReference type="Proteomes" id="UP000717696">
    <property type="component" value="Unassembled WGS sequence"/>
</dbReference>
<protein>
    <recommendedName>
        <fullName evidence="7">Zn(2)-C6 fungal-type domain-containing protein</fullName>
    </recommendedName>
</protein>
<dbReference type="SMART" id="SM00066">
    <property type="entry name" value="GAL4"/>
    <property type="match status" value="1"/>
</dbReference>
<dbReference type="InterPro" id="IPR051711">
    <property type="entry name" value="Stress_Response_Reg"/>
</dbReference>
<feature type="region of interest" description="Disordered" evidence="6">
    <location>
        <begin position="177"/>
        <end position="196"/>
    </location>
</feature>
<dbReference type="CDD" id="cd00067">
    <property type="entry name" value="GAL4"/>
    <property type="match status" value="1"/>
</dbReference>
<name>A0A9P9FDL4_9HYPO</name>
<gene>
    <name evidence="8" type="ORF">B0J13DRAFT_519790</name>
</gene>
<sequence length="227" mass="24604">MDETGDARGTKRARGSRGSIPGRRRGPYAMRACDPCRRRKGKCDGRLPCEHCVTRKQHCAFTGPVPGDDVGNRPILGSYKPPSHSGEVECESSSAYLVNAFSSTLLPTTSARNPTMSSPTLHLQQRQGNTALMGLRFHGPTSPDYNLNVAPMRLRHGSFSTTSQRPLLASIDDETVSGDEGNLENGHGCSVSTGSWPSRGDKQQVLNLTGMCFSNTPMWWRGPTAVN</sequence>
<evidence type="ECO:0000256" key="5">
    <source>
        <dbReference type="ARBA" id="ARBA00023242"/>
    </source>
</evidence>
<dbReference type="GO" id="GO:0043565">
    <property type="term" value="F:sequence-specific DNA binding"/>
    <property type="evidence" value="ECO:0007669"/>
    <property type="project" value="TreeGrafter"/>
</dbReference>
<dbReference type="AlphaFoldDB" id="A0A9P9FDL4"/>
<feature type="domain" description="Zn(2)-C6 fungal-type" evidence="7">
    <location>
        <begin position="32"/>
        <end position="61"/>
    </location>
</feature>
<dbReference type="InterPro" id="IPR036864">
    <property type="entry name" value="Zn2-C6_fun-type_DNA-bd_sf"/>
</dbReference>
<dbReference type="GO" id="GO:0000981">
    <property type="term" value="F:DNA-binding transcription factor activity, RNA polymerase II-specific"/>
    <property type="evidence" value="ECO:0007669"/>
    <property type="project" value="InterPro"/>
</dbReference>
<dbReference type="OrthoDB" id="2943660at2759"/>
<organism evidence="8 9">
    <name type="scientific">Dactylonectria estremocensis</name>
    <dbReference type="NCBI Taxonomy" id="1079267"/>
    <lineage>
        <taxon>Eukaryota</taxon>
        <taxon>Fungi</taxon>
        <taxon>Dikarya</taxon>
        <taxon>Ascomycota</taxon>
        <taxon>Pezizomycotina</taxon>
        <taxon>Sordariomycetes</taxon>
        <taxon>Hypocreomycetidae</taxon>
        <taxon>Hypocreales</taxon>
        <taxon>Nectriaceae</taxon>
        <taxon>Dactylonectria</taxon>
    </lineage>
</organism>
<dbReference type="GO" id="GO:0045944">
    <property type="term" value="P:positive regulation of transcription by RNA polymerase II"/>
    <property type="evidence" value="ECO:0007669"/>
    <property type="project" value="TreeGrafter"/>
</dbReference>
<keyword evidence="4" id="KW-0804">Transcription</keyword>
<evidence type="ECO:0000256" key="3">
    <source>
        <dbReference type="ARBA" id="ARBA00023125"/>
    </source>
</evidence>